<accession>A0ABP8ZP27</accession>
<organism evidence="1 2">
    <name type="scientific">Streptomyces sanyensis</name>
    <dbReference type="NCBI Taxonomy" id="568869"/>
    <lineage>
        <taxon>Bacteria</taxon>
        <taxon>Bacillati</taxon>
        <taxon>Actinomycetota</taxon>
        <taxon>Actinomycetes</taxon>
        <taxon>Kitasatosporales</taxon>
        <taxon>Streptomycetaceae</taxon>
        <taxon>Streptomyces</taxon>
    </lineage>
</organism>
<reference evidence="2" key="1">
    <citation type="journal article" date="2019" name="Int. J. Syst. Evol. Microbiol.">
        <title>The Global Catalogue of Microorganisms (GCM) 10K type strain sequencing project: providing services to taxonomists for standard genome sequencing and annotation.</title>
        <authorList>
            <consortium name="The Broad Institute Genomics Platform"/>
            <consortium name="The Broad Institute Genome Sequencing Center for Infectious Disease"/>
            <person name="Wu L."/>
            <person name="Ma J."/>
        </authorList>
    </citation>
    <scope>NUCLEOTIDE SEQUENCE [LARGE SCALE GENOMIC DNA]</scope>
    <source>
        <strain evidence="2">JCM 18324</strain>
    </source>
</reference>
<sequence length="172" mass="18234">MLRGTPGDTGGPGLAVPLGWWCAEYTADEVLRSADLVDPGTVEFRAGLHALALTVHLCGGTRPPSPADAGPRSREWLALTSHRHPWSHWAARRLGERAQLARRGVPDPDLDPAAAWEWLQGTEVHAADLGGLGEPCSGAPSAAGTAVDEGRRVWTPAWRIGVPLGHLAVGLW</sequence>
<name>A0ABP8ZP27_9ACTN</name>
<gene>
    <name evidence="1" type="ORF">GCM10023329_02040</name>
</gene>
<keyword evidence="2" id="KW-1185">Reference proteome</keyword>
<evidence type="ECO:0000313" key="1">
    <source>
        <dbReference type="EMBL" id="GAA4760493.1"/>
    </source>
</evidence>
<evidence type="ECO:0000313" key="2">
    <source>
        <dbReference type="Proteomes" id="UP001501147"/>
    </source>
</evidence>
<protein>
    <submittedName>
        <fullName evidence="1">Uncharacterized protein</fullName>
    </submittedName>
</protein>
<dbReference type="EMBL" id="BAABJV010000001">
    <property type="protein sequence ID" value="GAA4760493.1"/>
    <property type="molecule type" value="Genomic_DNA"/>
</dbReference>
<dbReference type="Proteomes" id="UP001501147">
    <property type="component" value="Unassembled WGS sequence"/>
</dbReference>
<proteinExistence type="predicted"/>
<comment type="caution">
    <text evidence="1">The sequence shown here is derived from an EMBL/GenBank/DDBJ whole genome shotgun (WGS) entry which is preliminary data.</text>
</comment>
<dbReference type="RefSeq" id="WP_345608330.1">
    <property type="nucleotide sequence ID" value="NZ_BAABJV010000001.1"/>
</dbReference>